<dbReference type="RefSeq" id="WP_230527087.1">
    <property type="nucleotide sequence ID" value="NZ_JAJGAK010000002.1"/>
</dbReference>
<evidence type="ECO:0000259" key="1">
    <source>
        <dbReference type="Pfam" id="PF07179"/>
    </source>
</evidence>
<dbReference type="Proteomes" id="UP001165293">
    <property type="component" value="Unassembled WGS sequence"/>
</dbReference>
<gene>
    <name evidence="2" type="ORF">LK996_10305</name>
</gene>
<dbReference type="Pfam" id="PF07179">
    <property type="entry name" value="SseB"/>
    <property type="match status" value="1"/>
</dbReference>
<sequence>METPITPLETAIAQARAGKVPVVDMLRLFARSDVLIPSNTLVHPDGRGLTPLQLERDGHPLTVCFTDQVRMDEDVRAAAPYQLRVRGDWVLRWLPTDRGLAVNPGTTLGFDIPAEGLRKFLVEAGL</sequence>
<dbReference type="InterPro" id="IPR009839">
    <property type="entry name" value="SseB_N"/>
</dbReference>
<evidence type="ECO:0000313" key="3">
    <source>
        <dbReference type="Proteomes" id="UP001165293"/>
    </source>
</evidence>
<name>A0ABS8JIN2_9GAMM</name>
<reference evidence="2" key="1">
    <citation type="submission" date="2021-10" db="EMBL/GenBank/DDBJ databases">
        <authorList>
            <person name="Lyu M."/>
            <person name="Wang X."/>
            <person name="Meng X."/>
            <person name="Xu K."/>
        </authorList>
    </citation>
    <scope>NUCLEOTIDE SEQUENCE</scope>
    <source>
        <strain evidence="2">A6</strain>
    </source>
</reference>
<organism evidence="2 3">
    <name type="scientific">Noviluteimonas lactosilytica</name>
    <dbReference type="NCBI Taxonomy" id="2888523"/>
    <lineage>
        <taxon>Bacteria</taxon>
        <taxon>Pseudomonadati</taxon>
        <taxon>Pseudomonadota</taxon>
        <taxon>Gammaproteobacteria</taxon>
        <taxon>Lysobacterales</taxon>
        <taxon>Lysobacteraceae</taxon>
        <taxon>Noviluteimonas</taxon>
    </lineage>
</organism>
<accession>A0ABS8JIN2</accession>
<keyword evidence="3" id="KW-1185">Reference proteome</keyword>
<comment type="caution">
    <text evidence="2">The sequence shown here is derived from an EMBL/GenBank/DDBJ whole genome shotgun (WGS) entry which is preliminary data.</text>
</comment>
<dbReference type="EMBL" id="JAJGAK010000002">
    <property type="protein sequence ID" value="MCC8363464.1"/>
    <property type="molecule type" value="Genomic_DNA"/>
</dbReference>
<evidence type="ECO:0000313" key="2">
    <source>
        <dbReference type="EMBL" id="MCC8363464.1"/>
    </source>
</evidence>
<protein>
    <submittedName>
        <fullName evidence="2">SseB family protein</fullName>
    </submittedName>
</protein>
<proteinExistence type="predicted"/>
<feature type="domain" description="SseB protein N-terminal" evidence="1">
    <location>
        <begin position="8"/>
        <end position="118"/>
    </location>
</feature>